<dbReference type="InterPro" id="IPR016181">
    <property type="entry name" value="Acyl_CoA_acyltransferase"/>
</dbReference>
<proteinExistence type="predicted"/>
<dbReference type="KEGG" id="acel:acsn021_07500"/>
<dbReference type="Proteomes" id="UP000515561">
    <property type="component" value="Chromosome"/>
</dbReference>
<dbReference type="InterPro" id="IPR000182">
    <property type="entry name" value="GNAT_dom"/>
</dbReference>
<keyword evidence="1" id="KW-0808">Transferase</keyword>
<gene>
    <name evidence="1" type="ORF">acsn021_07500</name>
</gene>
<dbReference type="EMBL" id="AP023367">
    <property type="protein sequence ID" value="BCJ93181.1"/>
    <property type="molecule type" value="Genomic_DNA"/>
</dbReference>
<organism evidence="1 2">
    <name type="scientific">Anaerocolumna cellulosilytica</name>
    <dbReference type="NCBI Taxonomy" id="433286"/>
    <lineage>
        <taxon>Bacteria</taxon>
        <taxon>Bacillati</taxon>
        <taxon>Bacillota</taxon>
        <taxon>Clostridia</taxon>
        <taxon>Lachnospirales</taxon>
        <taxon>Lachnospiraceae</taxon>
        <taxon>Anaerocolumna</taxon>
    </lineage>
</organism>
<dbReference type="SUPFAM" id="SSF55729">
    <property type="entry name" value="Acyl-CoA N-acyltransferases (Nat)"/>
    <property type="match status" value="1"/>
</dbReference>
<dbReference type="CDD" id="cd04301">
    <property type="entry name" value="NAT_SF"/>
    <property type="match status" value="1"/>
</dbReference>
<dbReference type="PROSITE" id="PS51186">
    <property type="entry name" value="GNAT"/>
    <property type="match status" value="1"/>
</dbReference>
<evidence type="ECO:0000313" key="1">
    <source>
        <dbReference type="EMBL" id="BCJ93181.1"/>
    </source>
</evidence>
<keyword evidence="2" id="KW-1185">Reference proteome</keyword>
<protein>
    <submittedName>
        <fullName evidence="1">N-acetyltransferase</fullName>
    </submittedName>
</protein>
<sequence>MIELRKIDSKNVWKVIRLTVDAEQEDFVATNTESIIEAYTTITAGGVALPFGIYDKDCLVGFVMFGYGTSGDEDDPVIARDNYCIWRFMIDKNYQHQGIGKKALLASLEYLKSMPCGKAEYCWLSYEPENVIAKKLYSSVGFHENGEVCGDEIVSVLKLHNNK</sequence>
<dbReference type="RefSeq" id="WP_184095585.1">
    <property type="nucleotide sequence ID" value="NZ_AP023367.1"/>
</dbReference>
<dbReference type="GO" id="GO:0016747">
    <property type="term" value="F:acyltransferase activity, transferring groups other than amino-acyl groups"/>
    <property type="evidence" value="ECO:0007669"/>
    <property type="project" value="InterPro"/>
</dbReference>
<dbReference type="Gene3D" id="3.40.630.30">
    <property type="match status" value="1"/>
</dbReference>
<dbReference type="Pfam" id="PF00583">
    <property type="entry name" value="Acetyltransf_1"/>
    <property type="match status" value="1"/>
</dbReference>
<accession>A0A6S6R1U8</accession>
<dbReference type="AlphaFoldDB" id="A0A6S6R1U8"/>
<name>A0A6S6R1U8_9FIRM</name>
<evidence type="ECO:0000313" key="2">
    <source>
        <dbReference type="Proteomes" id="UP000515561"/>
    </source>
</evidence>
<reference evidence="1 2" key="1">
    <citation type="journal article" date="2016" name="Int. J. Syst. Evol. Microbiol.">
        <title>Descriptions of Anaerotaenia torta gen. nov., sp. nov. and Anaerocolumna cellulosilytica gen. nov., sp. nov. isolated from a methanogenic reactor of cattle waste.</title>
        <authorList>
            <person name="Uek A."/>
            <person name="Ohtaki Y."/>
            <person name="Kaku N."/>
            <person name="Ueki K."/>
        </authorList>
    </citation>
    <scope>NUCLEOTIDE SEQUENCE [LARGE SCALE GENOMIC DNA]</scope>
    <source>
        <strain evidence="1 2">SN021</strain>
    </source>
</reference>